<name>A0AAE8LWF2_LATSK</name>
<feature type="transmembrane region" description="Helical" evidence="2">
    <location>
        <begin position="34"/>
        <end position="52"/>
    </location>
</feature>
<keyword evidence="2" id="KW-0812">Transmembrane</keyword>
<keyword evidence="2" id="KW-1133">Transmembrane helix</keyword>
<feature type="transmembrane region" description="Helical" evidence="2">
    <location>
        <begin position="147"/>
        <end position="163"/>
    </location>
</feature>
<evidence type="ECO:0000256" key="1">
    <source>
        <dbReference type="ARBA" id="ARBA00009067"/>
    </source>
</evidence>
<dbReference type="PANTHER" id="PTHR36435">
    <property type="entry name" value="SLR1288 PROTEIN"/>
    <property type="match status" value="1"/>
</dbReference>
<organism evidence="4 5">
    <name type="scientific">Latilactobacillus sakei</name>
    <name type="common">Lactobacillus sakei</name>
    <dbReference type="NCBI Taxonomy" id="1599"/>
    <lineage>
        <taxon>Bacteria</taxon>
        <taxon>Bacillati</taxon>
        <taxon>Bacillota</taxon>
        <taxon>Bacilli</taxon>
        <taxon>Lactobacillales</taxon>
        <taxon>Lactobacillaceae</taxon>
        <taxon>Latilactobacillus</taxon>
    </lineage>
</organism>
<keyword evidence="4" id="KW-0645">Protease</keyword>
<dbReference type="InterPro" id="IPR052710">
    <property type="entry name" value="CAAX_protease"/>
</dbReference>
<evidence type="ECO:0000259" key="3">
    <source>
        <dbReference type="Pfam" id="PF02517"/>
    </source>
</evidence>
<feature type="transmembrane region" description="Helical" evidence="2">
    <location>
        <begin position="7"/>
        <end position="28"/>
    </location>
</feature>
<evidence type="ECO:0000256" key="2">
    <source>
        <dbReference type="SAM" id="Phobius"/>
    </source>
</evidence>
<dbReference type="Pfam" id="PF02517">
    <property type="entry name" value="Rce1-like"/>
    <property type="match status" value="1"/>
</dbReference>
<dbReference type="AlphaFoldDB" id="A0AAE8LWF2"/>
<protein>
    <submittedName>
        <fullName evidence="4">CAAX amino terminal protease self- immunity</fullName>
    </submittedName>
</protein>
<evidence type="ECO:0000313" key="5">
    <source>
        <dbReference type="Proteomes" id="UP000239650"/>
    </source>
</evidence>
<dbReference type="RefSeq" id="WP_105300144.1">
    <property type="nucleotide sequence ID" value="NZ_OKRC01000007.1"/>
</dbReference>
<feature type="domain" description="CAAX prenyl protease 2/Lysostaphin resistance protein A-like" evidence="3">
    <location>
        <begin position="116"/>
        <end position="202"/>
    </location>
</feature>
<dbReference type="GO" id="GO:0080120">
    <property type="term" value="P:CAAX-box protein maturation"/>
    <property type="evidence" value="ECO:0007669"/>
    <property type="project" value="UniProtKB-ARBA"/>
</dbReference>
<sequence length="210" mass="23394">MTQSQQNFRLIISYLIILLIPSALVRFFGLSDQFYLFITITDSLGALLLLYFNYRGPKNSLEKHPLPLKKAIIWGISGILLALIVQIIAGSIDHLLFKNSTQSLNTLTLMTALKAQPWLIIVLTIAAPTMEELVFRKAIFGGLSGRLNSVLAALISSLLFAVIHQDSHLIIYAAIGLFLCWLYRKTGSIYTTIISHAGMNLVVTLFYLSH</sequence>
<dbReference type="PANTHER" id="PTHR36435:SF6">
    <property type="entry name" value="ABORTIVE INFECTION PROTEIN"/>
    <property type="match status" value="1"/>
</dbReference>
<keyword evidence="4" id="KW-0378">Hydrolase</keyword>
<gene>
    <name evidence="4" type="ORF">LAS9267_01530</name>
</gene>
<reference evidence="4 5" key="1">
    <citation type="submission" date="2018-02" db="EMBL/GenBank/DDBJ databases">
        <authorList>
            <person name="Rodrigo-Torres L."/>
            <person name="Arahal R. D."/>
            <person name="Lucena T."/>
        </authorList>
    </citation>
    <scope>NUCLEOTIDE SEQUENCE [LARGE SCALE GENOMIC DNA]</scope>
    <source>
        <strain evidence="4 5">CECT 9267</strain>
    </source>
</reference>
<comment type="similarity">
    <text evidence="1">Belongs to the UPF0177 family.</text>
</comment>
<feature type="transmembrane region" description="Helical" evidence="2">
    <location>
        <begin position="189"/>
        <end position="208"/>
    </location>
</feature>
<dbReference type="GO" id="GO:0006508">
    <property type="term" value="P:proteolysis"/>
    <property type="evidence" value="ECO:0007669"/>
    <property type="project" value="UniProtKB-KW"/>
</dbReference>
<dbReference type="InterPro" id="IPR003675">
    <property type="entry name" value="Rce1/LyrA-like_dom"/>
</dbReference>
<keyword evidence="2" id="KW-0472">Membrane</keyword>
<feature type="transmembrane region" description="Helical" evidence="2">
    <location>
        <begin position="169"/>
        <end position="184"/>
    </location>
</feature>
<comment type="caution">
    <text evidence="4">The sequence shown here is derived from an EMBL/GenBank/DDBJ whole genome shotgun (WGS) entry which is preliminary data.</text>
</comment>
<dbReference type="GO" id="GO:0004175">
    <property type="term" value="F:endopeptidase activity"/>
    <property type="evidence" value="ECO:0007669"/>
    <property type="project" value="UniProtKB-ARBA"/>
</dbReference>
<proteinExistence type="inferred from homology"/>
<accession>A0AAE8LWF2</accession>
<feature type="transmembrane region" description="Helical" evidence="2">
    <location>
        <begin position="72"/>
        <end position="97"/>
    </location>
</feature>
<feature type="transmembrane region" description="Helical" evidence="2">
    <location>
        <begin position="117"/>
        <end position="135"/>
    </location>
</feature>
<evidence type="ECO:0000313" key="4">
    <source>
        <dbReference type="EMBL" id="SPE21838.1"/>
    </source>
</evidence>
<dbReference type="Proteomes" id="UP000239650">
    <property type="component" value="Unassembled WGS sequence"/>
</dbReference>
<dbReference type="EMBL" id="OKRC01000007">
    <property type="protein sequence ID" value="SPE21838.1"/>
    <property type="molecule type" value="Genomic_DNA"/>
</dbReference>